<dbReference type="PANTHER" id="PTHR12526:SF584">
    <property type="entry name" value="GLYCOSYLTRANSFERASE"/>
    <property type="match status" value="1"/>
</dbReference>
<organism evidence="1 2">
    <name type="scientific">Nitrospira defluvii</name>
    <dbReference type="NCBI Taxonomy" id="330214"/>
    <lineage>
        <taxon>Bacteria</taxon>
        <taxon>Pseudomonadati</taxon>
        <taxon>Nitrospirota</taxon>
        <taxon>Nitrospiria</taxon>
        <taxon>Nitrospirales</taxon>
        <taxon>Nitrospiraceae</taxon>
        <taxon>Nitrospira</taxon>
    </lineage>
</organism>
<sequence length="348" mass="39458">MLIDGCGLSVPGGNLEAMTSLMRIQMISNLRRLNGVKTEQYEANSQYAGEKETFWDGMCLFFRAHGKDVLVLTGGTWRVVGFCLMRFLWPFNPCKLVAVDFILSRPQGWRQSIMAWFKGLLLRKVDRFILHFKDTSEYERIYGIPPSRCEFVPFKVNYWEKLSPEDRSSEVEDYIFTAGRSYRDFSTFVEAMRRVDYPGLLLYEEAALLKRSATDVDLSNLPANLAAEKNEGEQSWVDYIRRAKIVVVPLLPSTMYAPGLSLYLMAMAMKKCVIVTEGLATRGMLKDEAVIVAPKDPEALAAAIVRVWNDDELRHATAEAGRRYAERCGGESRLLSDIVRVCGELCVP</sequence>
<dbReference type="Gene3D" id="3.40.50.2000">
    <property type="entry name" value="Glycogen Phosphorylase B"/>
    <property type="match status" value="1"/>
</dbReference>
<name>D8PH17_9BACT</name>
<accession>D8PH17</accession>
<dbReference type="PANTHER" id="PTHR12526">
    <property type="entry name" value="GLYCOSYLTRANSFERASE"/>
    <property type="match status" value="1"/>
</dbReference>
<evidence type="ECO:0000313" key="2">
    <source>
        <dbReference type="Proteomes" id="UP000001660"/>
    </source>
</evidence>
<dbReference type="STRING" id="330214.NIDE2851"/>
<dbReference type="HOGENOM" id="CLU_796163_0_0_0"/>
<dbReference type="EMBL" id="FP929003">
    <property type="protein sequence ID" value="CBK42554.1"/>
    <property type="molecule type" value="Genomic_DNA"/>
</dbReference>
<evidence type="ECO:0008006" key="3">
    <source>
        <dbReference type="Google" id="ProtNLM"/>
    </source>
</evidence>
<dbReference type="eggNOG" id="COG0438">
    <property type="taxonomic scope" value="Bacteria"/>
</dbReference>
<keyword evidence="2" id="KW-1185">Reference proteome</keyword>
<dbReference type="KEGG" id="nde:NIDE2851"/>
<dbReference type="eggNOG" id="COG0111">
    <property type="taxonomic scope" value="Bacteria"/>
</dbReference>
<dbReference type="AlphaFoldDB" id="D8PH17"/>
<dbReference type="Pfam" id="PF13692">
    <property type="entry name" value="Glyco_trans_1_4"/>
    <property type="match status" value="1"/>
</dbReference>
<protein>
    <recommendedName>
        <fullName evidence="3">Glycosyl transferase family 1 domain-containing protein</fullName>
    </recommendedName>
</protein>
<dbReference type="SUPFAM" id="SSF53756">
    <property type="entry name" value="UDP-Glycosyltransferase/glycogen phosphorylase"/>
    <property type="match status" value="1"/>
</dbReference>
<reference evidence="1 2" key="1">
    <citation type="journal article" date="2010" name="Proc. Natl. Acad. Sci. U.S.A.">
        <title>A Nitrospira metagenome illuminates the physiology and evolution of globally important nitrite-oxidizing bacteria.</title>
        <authorList>
            <person name="Lucker S."/>
            <person name="Wagner M."/>
            <person name="Maixner F."/>
            <person name="Pelletier E."/>
            <person name="Koch H."/>
            <person name="Vacherie B."/>
            <person name="Rattei T."/>
            <person name="Sinninghe Damste J."/>
            <person name="Spieck E."/>
            <person name="Le Paslier D."/>
            <person name="Daims H."/>
        </authorList>
    </citation>
    <scope>NUCLEOTIDE SEQUENCE [LARGE SCALE GENOMIC DNA]</scope>
</reference>
<evidence type="ECO:0000313" key="1">
    <source>
        <dbReference type="EMBL" id="CBK42554.1"/>
    </source>
</evidence>
<proteinExistence type="predicted"/>
<gene>
    <name evidence="1" type="ORF">NIDE2851</name>
</gene>
<dbReference type="Proteomes" id="UP000001660">
    <property type="component" value="Chromosome"/>
</dbReference>